<evidence type="ECO:0000313" key="10">
    <source>
        <dbReference type="EMBL" id="CBW27380.1"/>
    </source>
</evidence>
<dbReference type="PATRIC" id="fig|862908.3.peg.2477"/>
<dbReference type="EMBL" id="FQ312005">
    <property type="protein sequence ID" value="CBW27380.1"/>
    <property type="molecule type" value="Genomic_DNA"/>
</dbReference>
<dbReference type="OrthoDB" id="9802991at2"/>
<evidence type="ECO:0000256" key="1">
    <source>
        <dbReference type="ARBA" id="ARBA00001947"/>
    </source>
</evidence>
<comment type="cofactor">
    <cofactor evidence="1">
        <name>Zn(2+)</name>
        <dbReference type="ChEBI" id="CHEBI:29105"/>
    </cofactor>
</comment>
<name>E1X636_HALMS</name>
<feature type="domain" description="Metallo-beta-lactamase" evidence="9">
    <location>
        <begin position="13"/>
        <end position="175"/>
    </location>
</feature>
<dbReference type="Pfam" id="PF00753">
    <property type="entry name" value="Lactamase_B"/>
    <property type="match status" value="1"/>
</dbReference>
<gene>
    <name evidence="10" type="primary">gloB</name>
    <name evidence="10" type="ordered locus">BMS_2594</name>
</gene>
<evidence type="ECO:0000256" key="5">
    <source>
        <dbReference type="ARBA" id="ARBA00022723"/>
    </source>
</evidence>
<dbReference type="InterPro" id="IPR001279">
    <property type="entry name" value="Metallo-B-lactamas"/>
</dbReference>
<dbReference type="STRING" id="862908.BMS_2594"/>
<dbReference type="SUPFAM" id="SSF56281">
    <property type="entry name" value="Metallo-hydrolase/oxidoreductase"/>
    <property type="match status" value="1"/>
</dbReference>
<evidence type="ECO:0000259" key="9">
    <source>
        <dbReference type="SMART" id="SM00849"/>
    </source>
</evidence>
<reference evidence="11" key="1">
    <citation type="journal article" date="2013" name="ISME J.">
        <title>A small predatory core genome in the divergent marine Bacteriovorax marinus SJ and the terrestrial Bdellovibrio bacteriovorus.</title>
        <authorList>
            <person name="Crossman L.C."/>
            <person name="Chen H."/>
            <person name="Cerdeno-Tarraga A.M."/>
            <person name="Brooks K."/>
            <person name="Quail M.A."/>
            <person name="Pineiro S.A."/>
            <person name="Hobley L."/>
            <person name="Sockett R.E."/>
            <person name="Bentley S.D."/>
            <person name="Parkhill J."/>
            <person name="Williams H.N."/>
            <person name="Stine O.C."/>
        </authorList>
    </citation>
    <scope>NUCLEOTIDE SEQUENCE [LARGE SCALE GENOMIC DNA]</scope>
    <source>
        <strain evidence="11">ATCC BAA-682 / DSM 15412 / SJ</strain>
    </source>
</reference>
<dbReference type="Pfam" id="PF16123">
    <property type="entry name" value="HAGH_C"/>
    <property type="match status" value="1"/>
</dbReference>
<evidence type="ECO:0000256" key="7">
    <source>
        <dbReference type="ARBA" id="ARBA00022833"/>
    </source>
</evidence>
<comment type="similarity">
    <text evidence="3">Belongs to the metallo-beta-lactamase superfamily. Glyoxalase II family.</text>
</comment>
<dbReference type="KEGG" id="bmx:BMS_2594"/>
<evidence type="ECO:0000256" key="2">
    <source>
        <dbReference type="ARBA" id="ARBA00004963"/>
    </source>
</evidence>
<dbReference type="RefSeq" id="WP_014245156.1">
    <property type="nucleotide sequence ID" value="NC_016620.1"/>
</dbReference>
<dbReference type="CDD" id="cd07723">
    <property type="entry name" value="hydroxyacylglutathione_hydrolase_MBL-fold"/>
    <property type="match status" value="1"/>
</dbReference>
<evidence type="ECO:0000256" key="8">
    <source>
        <dbReference type="ARBA" id="ARBA00031044"/>
    </source>
</evidence>
<keyword evidence="7" id="KW-0862">Zinc</keyword>
<dbReference type="SMART" id="SM00849">
    <property type="entry name" value="Lactamase_B"/>
    <property type="match status" value="1"/>
</dbReference>
<evidence type="ECO:0000256" key="6">
    <source>
        <dbReference type="ARBA" id="ARBA00022801"/>
    </source>
</evidence>
<comment type="pathway">
    <text evidence="2">Secondary metabolite metabolism; methylglyoxal degradation; (R)-lactate from methylglyoxal: step 2/2.</text>
</comment>
<dbReference type="Gene3D" id="3.60.15.10">
    <property type="entry name" value="Ribonuclease Z/Hydroxyacylglutathione hydrolase-like"/>
    <property type="match status" value="1"/>
</dbReference>
<organism evidence="10 11">
    <name type="scientific">Halobacteriovorax marinus (strain ATCC BAA-682 / DSM 15412 / SJ)</name>
    <name type="common">Bacteriovorax marinus</name>
    <dbReference type="NCBI Taxonomy" id="862908"/>
    <lineage>
        <taxon>Bacteria</taxon>
        <taxon>Pseudomonadati</taxon>
        <taxon>Bdellovibrionota</taxon>
        <taxon>Bacteriovoracia</taxon>
        <taxon>Bacteriovoracales</taxon>
        <taxon>Halobacteriovoraceae</taxon>
        <taxon>Halobacteriovorax</taxon>
    </lineage>
</organism>
<evidence type="ECO:0000256" key="3">
    <source>
        <dbReference type="ARBA" id="ARBA00006759"/>
    </source>
</evidence>
<dbReference type="AlphaFoldDB" id="E1X636"/>
<protein>
    <recommendedName>
        <fullName evidence="4">hydroxyacylglutathione hydrolase</fullName>
        <ecNumber evidence="4">3.1.2.6</ecNumber>
    </recommendedName>
    <alternativeName>
        <fullName evidence="8">Glyoxalase II</fullName>
    </alternativeName>
</protein>
<dbReference type="InterPro" id="IPR035680">
    <property type="entry name" value="Clx_II_MBL"/>
</dbReference>
<accession>E1X636</accession>
<dbReference type="eggNOG" id="COG0491">
    <property type="taxonomic scope" value="Bacteria"/>
</dbReference>
<dbReference type="EC" id="3.1.2.6" evidence="4"/>
<dbReference type="PANTHER" id="PTHR43705:SF1">
    <property type="entry name" value="HYDROXYACYLGLUTATHIONE HYDROLASE GLOB"/>
    <property type="match status" value="1"/>
</dbReference>
<keyword evidence="6 10" id="KW-0378">Hydrolase</keyword>
<proteinExistence type="inferred from homology"/>
<sequence length="256" mass="28679">MHIHQIYTFSPLRNFSYLIEEENGKAICVDPFDANQMLEFAASKNLEIDAIINTHEHLDHFCGNEGVVQATGAKVYAHENALGKIPGVDTYLSLGDRVEVRGGFLEVMDTPGHTFAHLCLKYIQGESVKAVFTGDTLFNAGVGNCHNGGNPEVLYKTISEQFHTLDGDVIIYPGHDYIENNLEFTLNREPGNKCACQWLKKVKAGDSTKFVFNIADEKSFNAFFRLGNEEIVSGLSGNVESEKEVFLRLRELRNKW</sequence>
<dbReference type="HOGENOM" id="CLU_030571_4_1_7"/>
<dbReference type="GO" id="GO:0004416">
    <property type="term" value="F:hydroxyacylglutathione hydrolase activity"/>
    <property type="evidence" value="ECO:0007669"/>
    <property type="project" value="UniProtKB-EC"/>
</dbReference>
<dbReference type="InterPro" id="IPR036866">
    <property type="entry name" value="RibonucZ/Hydroxyglut_hydro"/>
</dbReference>
<evidence type="ECO:0000256" key="4">
    <source>
        <dbReference type="ARBA" id="ARBA00011917"/>
    </source>
</evidence>
<keyword evidence="5" id="KW-0479">Metal-binding</keyword>
<dbReference type="PANTHER" id="PTHR43705">
    <property type="entry name" value="HYDROXYACYLGLUTATHIONE HYDROLASE"/>
    <property type="match status" value="1"/>
</dbReference>
<dbReference type="InterPro" id="IPR050110">
    <property type="entry name" value="Glyoxalase_II_hydrolase"/>
</dbReference>
<evidence type="ECO:0000313" key="11">
    <source>
        <dbReference type="Proteomes" id="UP000008963"/>
    </source>
</evidence>
<dbReference type="Proteomes" id="UP000008963">
    <property type="component" value="Chromosome"/>
</dbReference>
<dbReference type="GO" id="GO:0046872">
    <property type="term" value="F:metal ion binding"/>
    <property type="evidence" value="ECO:0007669"/>
    <property type="project" value="UniProtKB-KW"/>
</dbReference>
<dbReference type="InterPro" id="IPR032282">
    <property type="entry name" value="HAGH_C"/>
</dbReference>
<keyword evidence="11" id="KW-1185">Reference proteome</keyword>